<dbReference type="Gene3D" id="3.90.320.10">
    <property type="match status" value="1"/>
</dbReference>
<evidence type="ECO:0000313" key="2">
    <source>
        <dbReference type="EMBL" id="CVI15321.1"/>
    </source>
</evidence>
<proteinExistence type="predicted"/>
<dbReference type="Proteomes" id="UP000192074">
    <property type="component" value="Unassembled WGS sequence"/>
</dbReference>
<gene>
    <name evidence="2" type="ORF">AGR4A_Cc190078</name>
</gene>
<dbReference type="InterPro" id="IPR024432">
    <property type="entry name" value="Put_RecE_PDDEXK-like_dom"/>
</dbReference>
<dbReference type="Pfam" id="PF12684">
    <property type="entry name" value="DUF3799"/>
    <property type="match status" value="1"/>
</dbReference>
<sequence>MEKIIDKDQFEHITSPIDAILKRVKPVKGEVQYDGGVIYQPGAYRNVPIERYHHDRDLFDGPAVSKSIIKEILPVHGGSPKQFWGRWNWNKDRIDPKDPTEALIFGKAAHCLLLGDEVFEENFIVRPATYPDKDGKEKPWNGNATWCKQYLDLQKKEGLMVLTDKQMETIKRIRADASTYPLVQQGILNGRVERTLAAKDPETGIWLKVRPDAMPNADGVFADLKTIGSLDEDFMQRQIFDAGYYLQAAMTRMVCRLLKIPFETFVLVYVLNDDIPDTAHVEMNDQSILLPGGEEIPSELDHGEAMIRWALRTIRKCLDDGHWPGREPFQGGERKITMLPYHKSKITRFLNGIEGDVPPPSDEQEAA</sequence>
<evidence type="ECO:0000313" key="3">
    <source>
        <dbReference type="Proteomes" id="UP000192074"/>
    </source>
</evidence>
<reference evidence="2 3" key="1">
    <citation type="submission" date="2016-01" db="EMBL/GenBank/DDBJ databases">
        <authorList>
            <person name="Regsiter A."/>
            <person name="william w."/>
        </authorList>
    </citation>
    <scope>NUCLEOTIDE SEQUENCE [LARGE SCALE GENOMIC DNA]</scope>
    <source>
        <strain evidence="2 3">B6</strain>
    </source>
</reference>
<comment type="caution">
    <text evidence="2">The sequence shown here is derived from an EMBL/GenBank/DDBJ whole genome shotgun (WGS) entry which is preliminary data.</text>
</comment>
<protein>
    <recommendedName>
        <fullName evidence="1">Putative exodeoxyribonuclease 8 PDDEXK-like domain-containing protein</fullName>
    </recommendedName>
</protein>
<feature type="domain" description="Putative exodeoxyribonuclease 8 PDDEXK-like" evidence="1">
    <location>
        <begin position="94"/>
        <end position="296"/>
    </location>
</feature>
<dbReference type="InterPro" id="IPR011604">
    <property type="entry name" value="PDDEXK-like_dom_sf"/>
</dbReference>
<accession>A0A822UZ92</accession>
<dbReference type="AlphaFoldDB" id="A0A822UZ92"/>
<organism evidence="2 3">
    <name type="scientific">Agrobacterium tumefaciens str. B6</name>
    <dbReference type="NCBI Taxonomy" id="1183423"/>
    <lineage>
        <taxon>Bacteria</taxon>
        <taxon>Pseudomonadati</taxon>
        <taxon>Pseudomonadota</taxon>
        <taxon>Alphaproteobacteria</taxon>
        <taxon>Hyphomicrobiales</taxon>
        <taxon>Rhizobiaceae</taxon>
        <taxon>Rhizobium/Agrobacterium group</taxon>
        <taxon>Agrobacterium</taxon>
        <taxon>Agrobacterium tumefaciens complex</taxon>
    </lineage>
</organism>
<evidence type="ECO:0000259" key="1">
    <source>
        <dbReference type="Pfam" id="PF12684"/>
    </source>
</evidence>
<dbReference type="EMBL" id="FCNL01000011">
    <property type="protein sequence ID" value="CVI15321.1"/>
    <property type="molecule type" value="Genomic_DNA"/>
</dbReference>
<name>A0A822UZ92_AGRTU</name>
<dbReference type="RefSeq" id="WP_060723244.1">
    <property type="nucleotide sequence ID" value="NZ_LT009758.1"/>
</dbReference>